<dbReference type="GO" id="GO:0005886">
    <property type="term" value="C:plasma membrane"/>
    <property type="evidence" value="ECO:0007669"/>
    <property type="project" value="UniProtKB-SubCell"/>
</dbReference>
<dbReference type="SUPFAM" id="SSF158472">
    <property type="entry name" value="HAMP domain-like"/>
    <property type="match status" value="1"/>
</dbReference>
<dbReference type="InterPro" id="IPR050640">
    <property type="entry name" value="Bact_2-comp_sensor_kinase"/>
</dbReference>
<keyword evidence="7" id="KW-1133">Transmembrane helix</keyword>
<dbReference type="KEGG" id="paun:MJA45_13340"/>
<keyword evidence="5 9" id="KW-0418">Kinase</keyword>
<dbReference type="PANTHER" id="PTHR34220">
    <property type="entry name" value="SENSOR HISTIDINE KINASE YPDA"/>
    <property type="match status" value="1"/>
</dbReference>
<dbReference type="Proteomes" id="UP001305702">
    <property type="component" value="Chromosome"/>
</dbReference>
<organism evidence="9 10">
    <name type="scientific">Paenibacillus aurantius</name>
    <dbReference type="NCBI Taxonomy" id="2918900"/>
    <lineage>
        <taxon>Bacteria</taxon>
        <taxon>Bacillati</taxon>
        <taxon>Bacillota</taxon>
        <taxon>Bacilli</taxon>
        <taxon>Bacillales</taxon>
        <taxon>Paenibacillaceae</taxon>
        <taxon>Paenibacillus</taxon>
    </lineage>
</organism>
<proteinExistence type="predicted"/>
<gene>
    <name evidence="9" type="ORF">MJA45_13340</name>
</gene>
<dbReference type="GO" id="GO:0000155">
    <property type="term" value="F:phosphorelay sensor kinase activity"/>
    <property type="evidence" value="ECO:0007669"/>
    <property type="project" value="InterPro"/>
</dbReference>
<reference evidence="9 10" key="1">
    <citation type="submission" date="2022-02" db="EMBL/GenBank/DDBJ databases">
        <title>Paenibacillus sp. MBLB1776 Whole Genome Shotgun Sequencing.</title>
        <authorList>
            <person name="Hwang C.Y."/>
            <person name="Cho E.-S."/>
            <person name="Seo M.-J."/>
        </authorList>
    </citation>
    <scope>NUCLEOTIDE SEQUENCE [LARGE SCALE GENOMIC DNA]</scope>
    <source>
        <strain evidence="9 10">MBLB1776</strain>
    </source>
</reference>
<dbReference type="Pfam" id="PF00672">
    <property type="entry name" value="HAMP"/>
    <property type="match status" value="1"/>
</dbReference>
<evidence type="ECO:0000256" key="7">
    <source>
        <dbReference type="SAM" id="Phobius"/>
    </source>
</evidence>
<dbReference type="Gene3D" id="6.10.340.10">
    <property type="match status" value="1"/>
</dbReference>
<dbReference type="Pfam" id="PF02518">
    <property type="entry name" value="HATPase_c"/>
    <property type="match status" value="1"/>
</dbReference>
<dbReference type="InterPro" id="IPR003594">
    <property type="entry name" value="HATPase_dom"/>
</dbReference>
<dbReference type="SUPFAM" id="SSF55874">
    <property type="entry name" value="ATPase domain of HSP90 chaperone/DNA topoisomerase II/histidine kinase"/>
    <property type="match status" value="1"/>
</dbReference>
<feature type="transmembrane region" description="Helical" evidence="7">
    <location>
        <begin position="22"/>
        <end position="42"/>
    </location>
</feature>
<dbReference type="PROSITE" id="PS50885">
    <property type="entry name" value="HAMP"/>
    <property type="match status" value="1"/>
</dbReference>
<evidence type="ECO:0000313" key="9">
    <source>
        <dbReference type="EMBL" id="WNQ13956.1"/>
    </source>
</evidence>
<dbReference type="AlphaFoldDB" id="A0AA96LHN4"/>
<keyword evidence="6 7" id="KW-0472">Membrane</keyword>
<evidence type="ECO:0000256" key="1">
    <source>
        <dbReference type="ARBA" id="ARBA00004651"/>
    </source>
</evidence>
<comment type="subcellular location">
    <subcellularLocation>
        <location evidence="1">Cell membrane</location>
        <topology evidence="1">Multi-pass membrane protein</topology>
    </subcellularLocation>
</comment>
<dbReference type="EC" id="2.7.13.3" evidence="9"/>
<evidence type="ECO:0000256" key="2">
    <source>
        <dbReference type="ARBA" id="ARBA00022475"/>
    </source>
</evidence>
<keyword evidence="2" id="KW-1003">Cell membrane</keyword>
<dbReference type="InterPro" id="IPR010559">
    <property type="entry name" value="Sig_transdc_His_kin_internal"/>
</dbReference>
<accession>A0AA96LHN4</accession>
<evidence type="ECO:0000256" key="5">
    <source>
        <dbReference type="ARBA" id="ARBA00022777"/>
    </source>
</evidence>
<dbReference type="InterPro" id="IPR036890">
    <property type="entry name" value="HATPase_C_sf"/>
</dbReference>
<dbReference type="Pfam" id="PF06580">
    <property type="entry name" value="His_kinase"/>
    <property type="match status" value="1"/>
</dbReference>
<dbReference type="Gene3D" id="3.30.565.10">
    <property type="entry name" value="Histidine kinase-like ATPase, C-terminal domain"/>
    <property type="match status" value="1"/>
</dbReference>
<evidence type="ECO:0000256" key="4">
    <source>
        <dbReference type="ARBA" id="ARBA00022679"/>
    </source>
</evidence>
<evidence type="ECO:0000259" key="8">
    <source>
        <dbReference type="PROSITE" id="PS50885"/>
    </source>
</evidence>
<dbReference type="CDD" id="cd06225">
    <property type="entry name" value="HAMP"/>
    <property type="match status" value="1"/>
</dbReference>
<dbReference type="InterPro" id="IPR003660">
    <property type="entry name" value="HAMP_dom"/>
</dbReference>
<dbReference type="RefSeq" id="WP_315607737.1">
    <property type="nucleotide sequence ID" value="NZ_CP130318.1"/>
</dbReference>
<keyword evidence="7" id="KW-0812">Transmembrane</keyword>
<keyword evidence="3" id="KW-0597">Phosphoprotein</keyword>
<evidence type="ECO:0000256" key="3">
    <source>
        <dbReference type="ARBA" id="ARBA00022553"/>
    </source>
</evidence>
<sequence>MTAKEWLTRIRYRLAGYIQVRLTWYFLLILLPLVGLSLFAIFRSQAVLEEQTGQRTQAALHAMADSLDLALQNIVQLSSLVAFHTEINSNLQGVGREPEKRAYVQFAQVMNEITDISAVNLMVDQISIIHMPSRTVISTKGGGIRLPEGAEKQGWYRSLMESDEGMIFYTPQEGDAYLASDSVYLIRTMDPYNRTVINPNLLLLSLKKSTLIEVARKLLPSGQANLYLYGKGGHLITGTGIGTGTQELNLQREEKTIRRSPDTGEDLVSIRVTSAFTGWSMVLEQPLKELRRETDIIKRFAYGIIALSLILAVWISWIVYRGISSPLRKLAYGMKQLRTGNFNIQLADKRVDELGYVIESFNRMAENQRSLIRDHYEKELLLSKVELKFLQSQINPHFLYNTLDSIYWTAKNYEADEISEMVLNLSKFFRLSLSKGREAVSISETIEHLQYYIKVQQLRFLDHFTVRYAVSEESKPYQVLKLLLQPLVENAILHGLEKRSRGGELVIFTMVEGNRLVLGVRDNGIGMNADRLAYIRTELDRASRESSGVPADERKGKDLFGLRNVAARLAVFYGEEAELVFESEEGVGTTSLIYLPLEKCLASDLTRPLPATAG</sequence>
<dbReference type="PANTHER" id="PTHR34220:SF7">
    <property type="entry name" value="SENSOR HISTIDINE KINASE YPDA"/>
    <property type="match status" value="1"/>
</dbReference>
<protein>
    <submittedName>
        <fullName evidence="9">Sensor histidine kinase</fullName>
        <ecNumber evidence="9">2.7.13.3</ecNumber>
    </submittedName>
</protein>
<keyword evidence="4 9" id="KW-0808">Transferase</keyword>
<dbReference type="SMART" id="SM00304">
    <property type="entry name" value="HAMP"/>
    <property type="match status" value="1"/>
</dbReference>
<name>A0AA96LHN4_9BACL</name>
<evidence type="ECO:0000313" key="10">
    <source>
        <dbReference type="Proteomes" id="UP001305702"/>
    </source>
</evidence>
<feature type="domain" description="HAMP" evidence="8">
    <location>
        <begin position="321"/>
        <end position="373"/>
    </location>
</feature>
<feature type="transmembrane region" description="Helical" evidence="7">
    <location>
        <begin position="300"/>
        <end position="320"/>
    </location>
</feature>
<dbReference type="EMBL" id="CP130318">
    <property type="protein sequence ID" value="WNQ13956.1"/>
    <property type="molecule type" value="Genomic_DNA"/>
</dbReference>
<keyword evidence="10" id="KW-1185">Reference proteome</keyword>
<evidence type="ECO:0000256" key="6">
    <source>
        <dbReference type="ARBA" id="ARBA00023136"/>
    </source>
</evidence>